<evidence type="ECO:0000256" key="1">
    <source>
        <dbReference type="ARBA" id="ARBA00023054"/>
    </source>
</evidence>
<evidence type="ECO:0000256" key="2">
    <source>
        <dbReference type="SAM" id="Coils"/>
    </source>
</evidence>
<feature type="compositionally biased region" description="Basic and acidic residues" evidence="3">
    <location>
        <begin position="53"/>
        <end position="65"/>
    </location>
</feature>
<dbReference type="AlphaFoldDB" id="A0AAD5X6V9"/>
<dbReference type="EMBL" id="JADGJD010000124">
    <property type="protein sequence ID" value="KAJ3054638.1"/>
    <property type="molecule type" value="Genomic_DNA"/>
</dbReference>
<proteinExistence type="predicted"/>
<evidence type="ECO:0000256" key="3">
    <source>
        <dbReference type="SAM" id="MobiDB-lite"/>
    </source>
</evidence>
<feature type="region of interest" description="Disordered" evidence="3">
    <location>
        <begin position="1"/>
        <end position="65"/>
    </location>
</feature>
<dbReference type="GO" id="GO:0070319">
    <property type="term" value="C:Golgi to plasma membrane transport vesicle"/>
    <property type="evidence" value="ECO:0007669"/>
    <property type="project" value="TreeGrafter"/>
</dbReference>
<dbReference type="Pfam" id="PF06428">
    <property type="entry name" value="Sec2p"/>
    <property type="match status" value="1"/>
</dbReference>
<gene>
    <name evidence="5" type="ORF">HK097_001246</name>
</gene>
<accession>A0AAD5X6V9</accession>
<dbReference type="GO" id="GO:0005085">
    <property type="term" value="F:guanyl-nucleotide exchange factor activity"/>
    <property type="evidence" value="ECO:0007669"/>
    <property type="project" value="InterPro"/>
</dbReference>
<evidence type="ECO:0000313" key="6">
    <source>
        <dbReference type="Proteomes" id="UP001212841"/>
    </source>
</evidence>
<feature type="region of interest" description="Disordered" evidence="3">
    <location>
        <begin position="723"/>
        <end position="753"/>
    </location>
</feature>
<dbReference type="Pfam" id="PF25555">
    <property type="entry name" value="RAB3A-like_C"/>
    <property type="match status" value="1"/>
</dbReference>
<feature type="compositionally biased region" description="Polar residues" evidence="3">
    <location>
        <begin position="192"/>
        <end position="209"/>
    </location>
</feature>
<keyword evidence="6" id="KW-1185">Reference proteome</keyword>
<dbReference type="PANTHER" id="PTHR14430:SF0">
    <property type="entry name" value="SEC2P DOMAIN-CONTAINING PROTEIN"/>
    <property type="match status" value="1"/>
</dbReference>
<dbReference type="GO" id="GO:0051286">
    <property type="term" value="C:cell tip"/>
    <property type="evidence" value="ECO:0007669"/>
    <property type="project" value="TreeGrafter"/>
</dbReference>
<dbReference type="SUPFAM" id="SSF144284">
    <property type="entry name" value="Sec2 N-terminal region"/>
    <property type="match status" value="1"/>
</dbReference>
<feature type="compositionally biased region" description="Low complexity" evidence="3">
    <location>
        <begin position="723"/>
        <end position="746"/>
    </location>
</feature>
<name>A0AAD5X6V9_9FUNG</name>
<evidence type="ECO:0000313" key="5">
    <source>
        <dbReference type="EMBL" id="KAJ3054638.1"/>
    </source>
</evidence>
<dbReference type="InterPro" id="IPR009449">
    <property type="entry name" value="Sec2_N"/>
</dbReference>
<dbReference type="PANTHER" id="PTHR14430">
    <property type="entry name" value="RABIN3-RELATED"/>
    <property type="match status" value="1"/>
</dbReference>
<feature type="coiled-coil region" evidence="2">
    <location>
        <begin position="406"/>
        <end position="504"/>
    </location>
</feature>
<sequence>MESDGFKDVDIDTQPPDATVAHSTHALNPPPPKLLSNPDGQAGPSIVDQSPARMEEEEKEDVGKLQRRVNELESEIKVLQQKMTTQQTDSAETLSKKNDQIDTMRVKLNRYEFAIKEAILFLSKPMLGYEEWLNRGGPDALQDAAEYAAMAVRGAVAAGGGLAPSRGEPTQEGGRSRQASGVPSVDTRKGGATSTPAQMAEKQQAQQGGIDSYSRKVPAGATNLEVQCLECMRLALNYLKNAQASVLGIPIVPGAGRMKRAGQSAPDLLGSLPKLNVELADAPEGHQNGVARDSTDAQQTSSLGEDNTRQSRGRTQSADPRSSATTSTASRIPKSPSIHANADKKAVTTQVLLNAASVHADDDASDIASLHIKDPLSLDSSDSTTTRRCDHCRDLLLQRDNDRETINLLKRDITTLADQLEDERQNGERIQQSKDILDQELEELTAQLFDQANRMVIEEARMRDELESTNKELRGQLTDFTQTMRNREDELRRLRHSLRALEAAKLRSSSMSNILAGSVSPLGSMNNLSDDGRRASLAARASRTGNGGVSPLSYGYTPSSIIVDGVILREFQDHIKESTQLHFPGQAPTTPFMRRSMVEDVEPCLYFSYVLPTGGGLFKSSSSNSTMPSGLRKKLMEHVSKGLLEISTHWNSKDDLGPSFAVAPSIRTSNTNLASPLSGSSMHLNQPSSPLAKQQSSSTPKNKCSICSLTRDCDYRIRYITPRTSSSTSTTPSPQTPSPTTISSSSLPQKLPPHTTTPWEPLCRFCRDRVASCLEFFTFLSHLRTGVIGPGTGGGKQPIVGVGGGSSSTILGMFRHVLWLKRKMAATRVGSCALFESEGMMGIDRRVEVAGEWERLVQLV</sequence>
<dbReference type="Gene3D" id="6.10.140.910">
    <property type="match status" value="1"/>
</dbReference>
<organism evidence="5 6">
    <name type="scientific">Rhizophlyctis rosea</name>
    <dbReference type="NCBI Taxonomy" id="64517"/>
    <lineage>
        <taxon>Eukaryota</taxon>
        <taxon>Fungi</taxon>
        <taxon>Fungi incertae sedis</taxon>
        <taxon>Chytridiomycota</taxon>
        <taxon>Chytridiomycota incertae sedis</taxon>
        <taxon>Chytridiomycetes</taxon>
        <taxon>Rhizophlyctidales</taxon>
        <taxon>Rhizophlyctidaceae</taxon>
        <taxon>Rhizophlyctis</taxon>
    </lineage>
</organism>
<feature type="compositionally biased region" description="Basic and acidic residues" evidence="3">
    <location>
        <begin position="1"/>
        <end position="10"/>
    </location>
</feature>
<feature type="region of interest" description="Disordered" evidence="3">
    <location>
        <begin position="161"/>
        <end position="211"/>
    </location>
</feature>
<keyword evidence="1 2" id="KW-0175">Coiled coil</keyword>
<feature type="region of interest" description="Disordered" evidence="3">
    <location>
        <begin position="285"/>
        <end position="343"/>
    </location>
</feature>
<comment type="caution">
    <text evidence="5">The sequence shown here is derived from an EMBL/GenBank/DDBJ whole genome shotgun (WGS) entry which is preliminary data.</text>
</comment>
<dbReference type="Proteomes" id="UP001212841">
    <property type="component" value="Unassembled WGS sequence"/>
</dbReference>
<reference evidence="5" key="1">
    <citation type="submission" date="2020-05" db="EMBL/GenBank/DDBJ databases">
        <title>Phylogenomic resolution of chytrid fungi.</title>
        <authorList>
            <person name="Stajich J.E."/>
            <person name="Amses K."/>
            <person name="Simmons R."/>
            <person name="Seto K."/>
            <person name="Myers J."/>
            <person name="Bonds A."/>
            <person name="Quandt C.A."/>
            <person name="Barry K."/>
            <person name="Liu P."/>
            <person name="Grigoriev I."/>
            <person name="Longcore J.E."/>
            <person name="James T.Y."/>
        </authorList>
    </citation>
    <scope>NUCLEOTIDE SEQUENCE</scope>
    <source>
        <strain evidence="5">JEL0318</strain>
    </source>
</reference>
<dbReference type="CDD" id="cd21044">
    <property type="entry name" value="Rab11BD_RAB3IP_like"/>
    <property type="match status" value="1"/>
</dbReference>
<feature type="domain" description="GDP/GTP exchange factor Sec2 N-terminal" evidence="4">
    <location>
        <begin position="405"/>
        <end position="500"/>
    </location>
</feature>
<evidence type="ECO:0000259" key="4">
    <source>
        <dbReference type="Pfam" id="PF06428"/>
    </source>
</evidence>
<dbReference type="GO" id="GO:0006887">
    <property type="term" value="P:exocytosis"/>
    <property type="evidence" value="ECO:0007669"/>
    <property type="project" value="TreeGrafter"/>
</dbReference>
<feature type="compositionally biased region" description="Polar residues" evidence="3">
    <location>
        <begin position="296"/>
        <end position="305"/>
    </location>
</feature>
<protein>
    <recommendedName>
        <fullName evidence="4">GDP/GTP exchange factor Sec2 N-terminal domain-containing protein</fullName>
    </recommendedName>
</protein>
<dbReference type="InterPro" id="IPR040351">
    <property type="entry name" value="RAB3IL/RAB3IP/Sec2"/>
</dbReference>
<feature type="region of interest" description="Disordered" evidence="3">
    <location>
        <begin position="672"/>
        <end position="704"/>
    </location>
</feature>